<reference evidence="10 11" key="1">
    <citation type="submission" date="2024-09" db="EMBL/GenBank/DDBJ databases">
        <title>Chromosome-scale assembly of Riccia sorocarpa.</title>
        <authorList>
            <person name="Paukszto L."/>
        </authorList>
    </citation>
    <scope>NUCLEOTIDE SEQUENCE [LARGE SCALE GENOMIC DNA]</scope>
    <source>
        <strain evidence="10">LP-2024</strain>
        <tissue evidence="10">Aerial parts of the thallus</tissue>
    </source>
</reference>
<dbReference type="NCBIfam" id="TIGR02008">
    <property type="entry name" value="fdx_plant"/>
    <property type="match status" value="1"/>
</dbReference>
<dbReference type="PANTHER" id="PTHR43112:SF3">
    <property type="entry name" value="FERREDOXIN-2, CHLOROPLASTIC"/>
    <property type="match status" value="1"/>
</dbReference>
<comment type="cofactor">
    <cofactor evidence="8">
        <name>[2Fe-2S] cluster</name>
        <dbReference type="ChEBI" id="CHEBI:190135"/>
    </cofactor>
    <text evidence="8">Binds 1 [2Fe-2S] cluster.</text>
</comment>
<dbReference type="CDD" id="cd00207">
    <property type="entry name" value="fer2"/>
    <property type="match status" value="1"/>
</dbReference>
<dbReference type="GO" id="GO:0046872">
    <property type="term" value="F:metal ion binding"/>
    <property type="evidence" value="ECO:0007669"/>
    <property type="project" value="UniProtKB-KW"/>
</dbReference>
<keyword evidence="8" id="KW-0150">Chloroplast</keyword>
<keyword evidence="4 8" id="KW-0479">Metal-binding</keyword>
<keyword evidence="11" id="KW-1185">Reference proteome</keyword>
<dbReference type="EMBL" id="JBJQOH010000006">
    <property type="protein sequence ID" value="KAL3683587.1"/>
    <property type="molecule type" value="Genomic_DNA"/>
</dbReference>
<proteinExistence type="inferred from homology"/>
<dbReference type="InterPro" id="IPR036010">
    <property type="entry name" value="2Fe-2S_ferredoxin-like_sf"/>
</dbReference>
<dbReference type="InterPro" id="IPR010241">
    <property type="entry name" value="Fd_pln"/>
</dbReference>
<dbReference type="PROSITE" id="PS00197">
    <property type="entry name" value="2FE2S_FER_1"/>
    <property type="match status" value="1"/>
</dbReference>
<evidence type="ECO:0000259" key="9">
    <source>
        <dbReference type="PROSITE" id="PS51085"/>
    </source>
</evidence>
<keyword evidence="6 8" id="KW-0408">Iron</keyword>
<dbReference type="PROSITE" id="PS51085">
    <property type="entry name" value="2FE2S_FER_2"/>
    <property type="match status" value="1"/>
</dbReference>
<dbReference type="SUPFAM" id="SSF54292">
    <property type="entry name" value="2Fe-2S ferredoxin-like"/>
    <property type="match status" value="1"/>
</dbReference>
<comment type="function">
    <text evidence="8">Ferredoxins are iron-sulfur proteins that transfer electrons in a wide variety of metabolic reactions.</text>
</comment>
<name>A0ABD3GZJ8_9MARC</name>
<dbReference type="Gene3D" id="3.10.20.30">
    <property type="match status" value="1"/>
</dbReference>
<sequence>MAMAAAASLHTMRTSRGLQAPHATLYVAETTYGKSNVRFSRLGFGKNATQGISHTVMCKVSHKVELISTKGTFVLEVPEDMCILDAAEEQDIELPFSCRAGACASCVGKIVEGEVDQSEQSILDDDQLAQGFMLPCDCCAPDFREVTEAQSERKKETDDMYREWCRRV</sequence>
<evidence type="ECO:0000256" key="2">
    <source>
        <dbReference type="ARBA" id="ARBA00022448"/>
    </source>
</evidence>
<accession>A0ABD3GZJ8</accession>
<dbReference type="Pfam" id="PF00111">
    <property type="entry name" value="Fer2"/>
    <property type="match status" value="1"/>
</dbReference>
<keyword evidence="3 8" id="KW-0001">2Fe-2S</keyword>
<keyword evidence="7 8" id="KW-0411">Iron-sulfur</keyword>
<evidence type="ECO:0000256" key="1">
    <source>
        <dbReference type="ARBA" id="ARBA00007874"/>
    </source>
</evidence>
<keyword evidence="2 8" id="KW-0813">Transport</keyword>
<dbReference type="GO" id="GO:0051537">
    <property type="term" value="F:2 iron, 2 sulfur cluster binding"/>
    <property type="evidence" value="ECO:0007669"/>
    <property type="project" value="UniProtKB-KW"/>
</dbReference>
<keyword evidence="8" id="KW-0934">Plastid</keyword>
<evidence type="ECO:0000256" key="8">
    <source>
        <dbReference type="RuleBase" id="RU364001"/>
    </source>
</evidence>
<evidence type="ECO:0000256" key="5">
    <source>
        <dbReference type="ARBA" id="ARBA00022982"/>
    </source>
</evidence>
<dbReference type="GO" id="GO:0009507">
    <property type="term" value="C:chloroplast"/>
    <property type="evidence" value="ECO:0007669"/>
    <property type="project" value="UniProtKB-SubCell"/>
</dbReference>
<evidence type="ECO:0000313" key="11">
    <source>
        <dbReference type="Proteomes" id="UP001633002"/>
    </source>
</evidence>
<evidence type="ECO:0000256" key="7">
    <source>
        <dbReference type="ARBA" id="ARBA00023014"/>
    </source>
</evidence>
<dbReference type="InterPro" id="IPR006058">
    <property type="entry name" value="2Fe2S_fd_BS"/>
</dbReference>
<comment type="caution">
    <text evidence="10">The sequence shown here is derived from an EMBL/GenBank/DDBJ whole genome shotgun (WGS) entry which is preliminary data.</text>
</comment>
<dbReference type="InterPro" id="IPR001041">
    <property type="entry name" value="2Fe-2S_ferredoxin-type"/>
</dbReference>
<comment type="similarity">
    <text evidence="1 8">Belongs to the 2Fe2S plant-type ferredoxin family.</text>
</comment>
<organism evidence="10 11">
    <name type="scientific">Riccia sorocarpa</name>
    <dbReference type="NCBI Taxonomy" id="122646"/>
    <lineage>
        <taxon>Eukaryota</taxon>
        <taxon>Viridiplantae</taxon>
        <taxon>Streptophyta</taxon>
        <taxon>Embryophyta</taxon>
        <taxon>Marchantiophyta</taxon>
        <taxon>Marchantiopsida</taxon>
        <taxon>Marchantiidae</taxon>
        <taxon>Marchantiales</taxon>
        <taxon>Ricciaceae</taxon>
        <taxon>Riccia</taxon>
    </lineage>
</organism>
<evidence type="ECO:0000313" key="10">
    <source>
        <dbReference type="EMBL" id="KAL3683587.1"/>
    </source>
</evidence>
<keyword evidence="5 8" id="KW-0249">Electron transport</keyword>
<gene>
    <name evidence="10" type="ORF">R1sor_001609</name>
</gene>
<evidence type="ECO:0000256" key="6">
    <source>
        <dbReference type="ARBA" id="ARBA00023004"/>
    </source>
</evidence>
<feature type="domain" description="2Fe-2S ferredoxin-type" evidence="9">
    <location>
        <begin position="62"/>
        <end position="153"/>
    </location>
</feature>
<dbReference type="Proteomes" id="UP001633002">
    <property type="component" value="Unassembled WGS sequence"/>
</dbReference>
<dbReference type="InterPro" id="IPR012675">
    <property type="entry name" value="Beta-grasp_dom_sf"/>
</dbReference>
<dbReference type="PANTHER" id="PTHR43112">
    <property type="entry name" value="FERREDOXIN"/>
    <property type="match status" value="1"/>
</dbReference>
<dbReference type="AlphaFoldDB" id="A0ABD3GZJ8"/>
<evidence type="ECO:0000256" key="4">
    <source>
        <dbReference type="ARBA" id="ARBA00022723"/>
    </source>
</evidence>
<evidence type="ECO:0000256" key="3">
    <source>
        <dbReference type="ARBA" id="ARBA00022714"/>
    </source>
</evidence>
<protein>
    <recommendedName>
        <fullName evidence="8">Ferredoxin</fullName>
    </recommendedName>
</protein>
<comment type="subcellular location">
    <subcellularLocation>
        <location evidence="8">Plastid</location>
        <location evidence="8">Chloroplast</location>
    </subcellularLocation>
</comment>